<protein>
    <recommendedName>
        <fullName evidence="2">Reverse transcriptase zinc-binding domain-containing protein</fullName>
    </recommendedName>
</protein>
<reference evidence="1" key="2">
    <citation type="submission" date="2007-03" db="EMBL/GenBank/DDBJ databases">
        <authorList>
            <consortium name="The International Medicago Genome Annotation Group"/>
        </authorList>
    </citation>
    <scope>NUCLEOTIDE SEQUENCE</scope>
</reference>
<gene>
    <name evidence="1" type="ORF">MtrDRAFT_AC148971g30v2</name>
</gene>
<accession>Q2HVA2</accession>
<sequence length="355" mass="41045">MFLSNHGSYQNNVLQSFLIFLGTSSANHIFFGGSADHRKIIWVDWQSICRSQEVGGLGVRRIREFNLALLGKWCWRVLAYRDSLWFRVLVARNGLEDGHLHVGGRDGFVWWRKISELRSEGWFNSNVSRSLGDGVDTRFWTDVWEGESSLRDRFHRLYDLSLLKGETVAAMYALGWGVGGDAWRWRRGLFAWEEESLGELMLLLHNVSLQTNLFRRNVVNFDDQFCVGGCGLPETSTHLFLHCNLFASVWNFILQWVGVATSLNQDVVGHFTQFRSLGGIAKSRQSILQVIWCAIVWKIWKEKINMIFDDKHSSIVQVVDMIKLLTYKWLKVKYASLPFNYHGWWNSPFTLLGIG</sequence>
<proteinExistence type="predicted"/>
<organism evidence="1">
    <name type="scientific">Medicago truncatula</name>
    <name type="common">Barrel medic</name>
    <name type="synonym">Medicago tribuloides</name>
    <dbReference type="NCBI Taxonomy" id="3880"/>
    <lineage>
        <taxon>Eukaryota</taxon>
        <taxon>Viridiplantae</taxon>
        <taxon>Streptophyta</taxon>
        <taxon>Embryophyta</taxon>
        <taxon>Tracheophyta</taxon>
        <taxon>Spermatophyta</taxon>
        <taxon>Magnoliopsida</taxon>
        <taxon>eudicotyledons</taxon>
        <taxon>Gunneridae</taxon>
        <taxon>Pentapetalae</taxon>
        <taxon>rosids</taxon>
        <taxon>fabids</taxon>
        <taxon>Fabales</taxon>
        <taxon>Fabaceae</taxon>
        <taxon>Papilionoideae</taxon>
        <taxon>50 kb inversion clade</taxon>
        <taxon>NPAAA clade</taxon>
        <taxon>Hologalegina</taxon>
        <taxon>IRL clade</taxon>
        <taxon>Trifolieae</taxon>
        <taxon>Medicago</taxon>
    </lineage>
</organism>
<dbReference type="PANTHER" id="PTHR33116">
    <property type="entry name" value="REVERSE TRANSCRIPTASE ZINC-BINDING DOMAIN-CONTAINING PROTEIN-RELATED-RELATED"/>
    <property type="match status" value="1"/>
</dbReference>
<name>Q2HVA2_MEDTR</name>
<dbReference type="AlphaFoldDB" id="Q2HVA2"/>
<evidence type="ECO:0008006" key="2">
    <source>
        <dbReference type="Google" id="ProtNLM"/>
    </source>
</evidence>
<evidence type="ECO:0000313" key="1">
    <source>
        <dbReference type="EMBL" id="ABD28545.2"/>
    </source>
</evidence>
<reference evidence="1" key="1">
    <citation type="submission" date="2004-07" db="EMBL/GenBank/DDBJ databases">
        <authorList>
            <person name="Town C.D."/>
        </authorList>
    </citation>
    <scope>NUCLEOTIDE SEQUENCE</scope>
</reference>
<dbReference type="PANTHER" id="PTHR33116:SF78">
    <property type="entry name" value="OS12G0587133 PROTEIN"/>
    <property type="match status" value="1"/>
</dbReference>
<dbReference type="EMBL" id="AC148971">
    <property type="protein sequence ID" value="ABD28545.2"/>
    <property type="molecule type" value="Genomic_DNA"/>
</dbReference>